<feature type="non-terminal residue" evidence="2">
    <location>
        <position position="1"/>
    </location>
</feature>
<feature type="non-terminal residue" evidence="2">
    <location>
        <position position="149"/>
    </location>
</feature>
<gene>
    <name evidence="2" type="ORF">N335_07635</name>
</gene>
<proteinExistence type="predicted"/>
<name>A0A091TGP9_PHALP</name>
<accession>A0A091TGP9</accession>
<dbReference type="AlphaFoldDB" id="A0A091TGP9"/>
<organism evidence="2 3">
    <name type="scientific">Phaethon lepturus</name>
    <name type="common">White-tailed tropicbird</name>
    <dbReference type="NCBI Taxonomy" id="97097"/>
    <lineage>
        <taxon>Eukaryota</taxon>
        <taxon>Metazoa</taxon>
        <taxon>Chordata</taxon>
        <taxon>Craniata</taxon>
        <taxon>Vertebrata</taxon>
        <taxon>Euteleostomi</taxon>
        <taxon>Archelosauria</taxon>
        <taxon>Archosauria</taxon>
        <taxon>Dinosauria</taxon>
        <taxon>Saurischia</taxon>
        <taxon>Theropoda</taxon>
        <taxon>Coelurosauria</taxon>
        <taxon>Aves</taxon>
        <taxon>Neognathae</taxon>
        <taxon>Neoaves</taxon>
        <taxon>Phaethontimorphae</taxon>
        <taxon>Phaethontiformes</taxon>
        <taxon>Phaethontidae</taxon>
        <taxon>Phaethon</taxon>
    </lineage>
</organism>
<dbReference type="InterPro" id="IPR000043">
    <property type="entry name" value="Adenosylhomocysteinase-like"/>
</dbReference>
<dbReference type="GO" id="GO:0005829">
    <property type="term" value="C:cytosol"/>
    <property type="evidence" value="ECO:0007669"/>
    <property type="project" value="TreeGrafter"/>
</dbReference>
<dbReference type="Proteomes" id="UP000053638">
    <property type="component" value="Unassembled WGS sequence"/>
</dbReference>
<evidence type="ECO:0000256" key="1">
    <source>
        <dbReference type="SAM" id="MobiDB-lite"/>
    </source>
</evidence>
<evidence type="ECO:0000313" key="2">
    <source>
        <dbReference type="EMBL" id="KFQ74455.1"/>
    </source>
</evidence>
<reference evidence="2 3" key="1">
    <citation type="submission" date="2014-04" db="EMBL/GenBank/DDBJ databases">
        <title>Genome evolution of avian class.</title>
        <authorList>
            <person name="Zhang G."/>
            <person name="Li C."/>
        </authorList>
    </citation>
    <scope>NUCLEOTIDE SEQUENCE [LARGE SCALE GENOMIC DNA]</scope>
    <source>
        <strain evidence="2">BGI_N335</strain>
    </source>
</reference>
<evidence type="ECO:0000313" key="3">
    <source>
        <dbReference type="Proteomes" id="UP000053638"/>
    </source>
</evidence>
<sequence>AASYTDSSDDETSPRDKQQKNSKGSSDFCVKNIKQAEFGRREIEIAEQEMPALMALRKRAQGEKPLAGAKIVGCTHITAQTAVRPHQTEAVHLAAQLRDALIQTLFYLAPISLSVPGFPVFAWKGESEDDFWWCIDRCVNVEGWQPNMV</sequence>
<feature type="region of interest" description="Disordered" evidence="1">
    <location>
        <begin position="1"/>
        <end position="27"/>
    </location>
</feature>
<dbReference type="SUPFAM" id="SSF52283">
    <property type="entry name" value="Formate/glycerate dehydrogenase catalytic domain-like"/>
    <property type="match status" value="1"/>
</dbReference>
<dbReference type="Gene3D" id="3.40.50.1480">
    <property type="entry name" value="Adenosylhomocysteinase-like"/>
    <property type="match status" value="1"/>
</dbReference>
<dbReference type="PANTHER" id="PTHR23420">
    <property type="entry name" value="ADENOSYLHOMOCYSTEINASE"/>
    <property type="match status" value="1"/>
</dbReference>
<keyword evidence="3" id="KW-1185">Reference proteome</keyword>
<dbReference type="GO" id="GO:0033353">
    <property type="term" value="P:S-adenosylmethionine cycle"/>
    <property type="evidence" value="ECO:0007669"/>
    <property type="project" value="TreeGrafter"/>
</dbReference>
<dbReference type="InterPro" id="IPR042172">
    <property type="entry name" value="Adenosylhomocyst_ase-like_sf"/>
</dbReference>
<dbReference type="EMBL" id="KK452540">
    <property type="protein sequence ID" value="KFQ74455.1"/>
    <property type="molecule type" value="Genomic_DNA"/>
</dbReference>
<protein>
    <submittedName>
        <fullName evidence="2">Putative adenosylhomocysteinase 3</fullName>
    </submittedName>
</protein>
<dbReference type="PANTHER" id="PTHR23420:SF2">
    <property type="entry name" value="ADENOSYLHOMOCYSTEINASE 3"/>
    <property type="match status" value="1"/>
</dbReference>
<dbReference type="PhylomeDB" id="A0A091TGP9"/>
<dbReference type="Pfam" id="PF05221">
    <property type="entry name" value="AdoHcyase"/>
    <property type="match status" value="1"/>
</dbReference>